<reference evidence="3 4" key="1">
    <citation type="submission" date="2024-01" db="EMBL/GenBank/DDBJ databases">
        <title>Mesobacterium rodlantinim sp. nov., isolated from shallow sea hydrothermal systems off Kueishantao Island.</title>
        <authorList>
            <person name="Su Z."/>
            <person name="Tang K."/>
        </authorList>
    </citation>
    <scope>NUCLEOTIDE SEQUENCE [LARGE SCALE GENOMIC DNA]</scope>
    <source>
        <strain evidence="3 4">TK19101</strain>
    </source>
</reference>
<sequence>MIRRILTTLASVLALSGPALASDMLTAQLRPGWRLPNGDHMAALHLKLAPGWKTYWRAPGDAGVPPEFDWSGSGNAASVTISWPTPRVFELSGMRSIGYVQEVVLPLRVTPRGNGDIRLKGEMMLGLCKDICMPETLRITADLPADNTAPDPVIAAALASVPFTEAEAGVRNVTCDIAPAAQGLRLTARIDMPKSGGHEETVIEAGNAAIWASEPETTRQGRTLVTSADLVHLDGGAIALDRSQVRITVLGKKYAVDIQGCD</sequence>
<evidence type="ECO:0000259" key="2">
    <source>
        <dbReference type="Pfam" id="PF11412"/>
    </source>
</evidence>
<proteinExistence type="predicted"/>
<feature type="chain" id="PRO_5047338083" evidence="1">
    <location>
        <begin position="22"/>
        <end position="262"/>
    </location>
</feature>
<dbReference type="InterPro" id="IPR028250">
    <property type="entry name" value="DsbDN"/>
</dbReference>
<dbReference type="Pfam" id="PF11412">
    <property type="entry name" value="DsbD_N"/>
    <property type="match status" value="1"/>
</dbReference>
<dbReference type="EMBL" id="JAYLLH010000027">
    <property type="protein sequence ID" value="MEC3862728.1"/>
    <property type="molecule type" value="Genomic_DNA"/>
</dbReference>
<feature type="domain" description="Thiol:disulfide interchange protein DsbD N-terminal" evidence="2">
    <location>
        <begin position="36"/>
        <end position="140"/>
    </location>
</feature>
<accession>A0ABU6HJV6</accession>
<protein>
    <submittedName>
        <fullName evidence="3">Protein-disulfide reductase DsbD domain-containing protein</fullName>
    </submittedName>
</protein>
<organism evidence="3 4">
    <name type="scientific">Mesobacterium hydrothermale</name>
    <dbReference type="NCBI Taxonomy" id="3111907"/>
    <lineage>
        <taxon>Bacteria</taxon>
        <taxon>Pseudomonadati</taxon>
        <taxon>Pseudomonadota</taxon>
        <taxon>Alphaproteobacteria</taxon>
        <taxon>Rhodobacterales</taxon>
        <taxon>Roseobacteraceae</taxon>
        <taxon>Mesobacterium</taxon>
    </lineage>
</organism>
<feature type="signal peptide" evidence="1">
    <location>
        <begin position="1"/>
        <end position="21"/>
    </location>
</feature>
<dbReference type="RefSeq" id="WP_326298722.1">
    <property type="nucleotide sequence ID" value="NZ_JAYLLH010000027.1"/>
</dbReference>
<dbReference type="Proteomes" id="UP001348149">
    <property type="component" value="Unassembled WGS sequence"/>
</dbReference>
<evidence type="ECO:0000313" key="4">
    <source>
        <dbReference type="Proteomes" id="UP001348149"/>
    </source>
</evidence>
<evidence type="ECO:0000313" key="3">
    <source>
        <dbReference type="EMBL" id="MEC3862728.1"/>
    </source>
</evidence>
<evidence type="ECO:0000256" key="1">
    <source>
        <dbReference type="SAM" id="SignalP"/>
    </source>
</evidence>
<name>A0ABU6HJV6_9RHOB</name>
<gene>
    <name evidence="3" type="ORF">VK792_15660</name>
</gene>
<keyword evidence="1" id="KW-0732">Signal</keyword>
<keyword evidence="4" id="KW-1185">Reference proteome</keyword>
<comment type="caution">
    <text evidence="3">The sequence shown here is derived from an EMBL/GenBank/DDBJ whole genome shotgun (WGS) entry which is preliminary data.</text>
</comment>